<evidence type="ECO:0000259" key="6">
    <source>
        <dbReference type="SMART" id="SM00919"/>
    </source>
</evidence>
<evidence type="ECO:0000256" key="4">
    <source>
        <dbReference type="PIRSR" id="PIRSR000106-2"/>
    </source>
</evidence>
<protein>
    <submittedName>
        <fullName evidence="10">Malate dehydrogenase</fullName>
    </submittedName>
    <submittedName>
        <fullName evidence="8">Malic enzyme</fullName>
    </submittedName>
</protein>
<dbReference type="GO" id="GO:0046872">
    <property type="term" value="F:metal ion binding"/>
    <property type="evidence" value="ECO:0007669"/>
    <property type="project" value="UniProtKB-KW"/>
</dbReference>
<dbReference type="GO" id="GO:0051287">
    <property type="term" value="F:NAD binding"/>
    <property type="evidence" value="ECO:0007669"/>
    <property type="project" value="InterPro"/>
</dbReference>
<dbReference type="PRINTS" id="PR00072">
    <property type="entry name" value="MALOXRDTASE"/>
</dbReference>
<feature type="binding site" evidence="4">
    <location>
        <position position="408"/>
    </location>
    <ligand>
        <name>(S)-malate</name>
        <dbReference type="ChEBI" id="CHEBI:15589"/>
    </ligand>
</feature>
<keyword evidence="11" id="KW-1185">Reference proteome</keyword>
<dbReference type="Gene3D" id="3.40.50.720">
    <property type="entry name" value="NAD(P)-binding Rossmann-like Domain"/>
    <property type="match status" value="1"/>
</dbReference>
<dbReference type="PANTHER" id="PTHR23406">
    <property type="entry name" value="MALIC ENZYME-RELATED"/>
    <property type="match status" value="1"/>
</dbReference>
<keyword evidence="2" id="KW-0560">Oxidoreductase</keyword>
<feature type="binding site" evidence="4">
    <location>
        <position position="453"/>
    </location>
    <ligand>
        <name>(S)-malate</name>
        <dbReference type="ChEBI" id="CHEBI:15589"/>
    </ligand>
</feature>
<evidence type="ECO:0000313" key="10">
    <source>
        <dbReference type="EMBL" id="KAH0572401.1"/>
    </source>
</evidence>
<dbReference type="InterPro" id="IPR046346">
    <property type="entry name" value="Aminoacid_DH-like_N_sf"/>
</dbReference>
<dbReference type="EMBL" id="AUWU02000006">
    <property type="protein sequence ID" value="KAH0572401.1"/>
    <property type="molecule type" value="Genomic_DNA"/>
</dbReference>
<dbReference type="InterPro" id="IPR036291">
    <property type="entry name" value="NAD(P)-bd_dom_sf"/>
</dbReference>
<dbReference type="PROSITE" id="PS00018">
    <property type="entry name" value="EF_HAND_1"/>
    <property type="match status" value="1"/>
</dbReference>
<dbReference type="InterPro" id="IPR012301">
    <property type="entry name" value="Malic_N_dom"/>
</dbReference>
<dbReference type="AlphaFoldDB" id="K7R1I6"/>
<feature type="active site" description="Proton acceptor" evidence="3">
    <location>
        <position position="157"/>
    </location>
</feature>
<keyword evidence="5" id="KW-0479">Metal-binding</keyword>
<dbReference type="GO" id="GO:0006108">
    <property type="term" value="P:malate metabolic process"/>
    <property type="evidence" value="ECO:0007669"/>
    <property type="project" value="TreeGrafter"/>
</dbReference>
<feature type="binding site" evidence="5">
    <location>
        <position position="229"/>
    </location>
    <ligand>
        <name>a divalent metal cation</name>
        <dbReference type="ChEBI" id="CHEBI:60240"/>
    </ligand>
</feature>
<dbReference type="SMART" id="SM01274">
    <property type="entry name" value="malic"/>
    <property type="match status" value="1"/>
</dbReference>
<reference evidence="9 10" key="2">
    <citation type="journal article" date="2014" name="PLoS Genet.">
        <title>The Genome of Spironucleus salmonicida Highlights a Fish Pathogen Adapted to Fluctuating Environments.</title>
        <authorList>
            <person name="Xu F."/>
            <person name="Jerlstrom-Hultqvist J."/>
            <person name="Einarsson E."/>
            <person name="Astvaldsson A."/>
            <person name="Svard S.G."/>
            <person name="Andersson J.O."/>
        </authorList>
    </citation>
    <scope>NUCLEOTIDE SEQUENCE</scope>
    <source>
        <strain evidence="10">ATCC 50377</strain>
    </source>
</reference>
<dbReference type="InterPro" id="IPR037062">
    <property type="entry name" value="Malic_N_dom_sf"/>
</dbReference>
<feature type="active site" description="Proton donor" evidence="3">
    <location>
        <position position="86"/>
    </location>
</feature>
<dbReference type="NCBIfam" id="NF010052">
    <property type="entry name" value="PRK13529.1"/>
    <property type="match status" value="1"/>
</dbReference>
<evidence type="ECO:0000256" key="5">
    <source>
        <dbReference type="PIRSR" id="PIRSR000106-3"/>
    </source>
</evidence>
<sequence length="551" mass="60911">MPLENRTNNKDTAFTTEERKAKKIVARLPYKVETIEQQSARVHTQMNHLETPIEKWMYLTRLQETNETLYCYYCLNHLKEVLPVVYTPTVGTACKTYSDIWQQCPRGLYLNRSHQGQVKSILKDMNYTPQIIVATDGTRILGLGDLGTGGHQICVGKLALYTLGGGFAPEKTLPISFDFGCNVDEIKNSEHYLGIPEPRNKDAVYYAIIKETIDAVHELWPECVFQFEDFSNDTAFVLLEEHRSRAKHPVFNDDIQGTGCIAAASLASALKACSVKMGKKVTAREQIYVLYGAGAGGIGVADNIAMLSVAEGATVEQARKQFYVVDTKGLITKDRADFKDGSMASHKLNYARDDVSNSGHVTLMDVIKAFKPTTLLGLSTIPKSFNQEVIETVCSQVAQPPIVLALSNPTVKCELTNQECYDFSKGKAFYASGSPFPPVKTTDGKFIETAQCNNFYCFPGIGLGAHLCAASEITDLMIVSVSNAIADCMSETELASGQLLPKIEEIREVSAKCALAIIRQAEKEGKATKKLPTCDNELMKLIKESQWQPRY</sequence>
<dbReference type="EMBL" id="KI546170">
    <property type="protein sequence ID" value="EST41462.1"/>
    <property type="molecule type" value="Genomic_DNA"/>
</dbReference>
<feature type="binding site" evidence="4">
    <location>
        <position position="139"/>
    </location>
    <ligand>
        <name>(S)-malate</name>
        <dbReference type="ChEBI" id="CHEBI:15589"/>
    </ligand>
</feature>
<reference evidence="8" key="1">
    <citation type="journal article" date="2013" name="Nat. Commun.">
        <title>Hydrogenosomes in the diplomonad Spironucleus salmonicida.</title>
        <authorList>
            <person name="Jerlstrom-Hultqvist J."/>
            <person name="Einarsson E."/>
            <person name="Xu F."/>
            <person name="Hjort K."/>
            <person name="Ek B."/>
            <person name="Steinhauf D."/>
            <person name="Hultenby K."/>
            <person name="Bergquist J."/>
            <person name="Andersson J.O."/>
            <person name="Svard S.G."/>
        </authorList>
    </citation>
    <scope>NUCLEOTIDE SEQUENCE</scope>
    <source>
        <strain evidence="8">ATCC 50377</strain>
    </source>
</reference>
<dbReference type="EMBL" id="JX549097">
    <property type="protein sequence ID" value="AFV80072.1"/>
    <property type="molecule type" value="Genomic_DNA"/>
</dbReference>
<dbReference type="SUPFAM" id="SSF53223">
    <property type="entry name" value="Aminoacid dehydrogenase-like, N-terminal domain"/>
    <property type="match status" value="1"/>
</dbReference>
<dbReference type="Proteomes" id="UP000018208">
    <property type="component" value="Unassembled WGS sequence"/>
</dbReference>
<dbReference type="SMART" id="SM00919">
    <property type="entry name" value="Malic_M"/>
    <property type="match status" value="1"/>
</dbReference>
<evidence type="ECO:0000256" key="3">
    <source>
        <dbReference type="PIRSR" id="PIRSR000106-1"/>
    </source>
</evidence>
<dbReference type="InterPro" id="IPR001891">
    <property type="entry name" value="Malic_OxRdtase"/>
</dbReference>
<feature type="binding site" evidence="5">
    <location>
        <position position="228"/>
    </location>
    <ligand>
        <name>a divalent metal cation</name>
        <dbReference type="ChEBI" id="CHEBI:60240"/>
    </ligand>
</feature>
<dbReference type="PIRSF" id="PIRSF000106">
    <property type="entry name" value="ME"/>
    <property type="match status" value="1"/>
</dbReference>
<evidence type="ECO:0000313" key="9">
    <source>
        <dbReference type="EMBL" id="EST41462.1"/>
    </source>
</evidence>
<dbReference type="PANTHER" id="PTHR23406:SF32">
    <property type="entry name" value="NADP-DEPENDENT MALIC ENZYME"/>
    <property type="match status" value="1"/>
</dbReference>
<reference evidence="10" key="3">
    <citation type="submission" date="2020-12" db="EMBL/GenBank/DDBJ databases">
        <title>New Spironucleus salmonicida genome in near-complete chromosomes.</title>
        <authorList>
            <person name="Xu F."/>
            <person name="Kurt Z."/>
            <person name="Jimenez-Gonzalez A."/>
            <person name="Astvaldsson A."/>
            <person name="Andersson J.O."/>
            <person name="Svard S.G."/>
        </authorList>
    </citation>
    <scope>NUCLEOTIDE SEQUENCE</scope>
    <source>
        <strain evidence="10">ATCC 50377</strain>
    </source>
</reference>
<comment type="cofactor">
    <cofactor evidence="5">
        <name>Mg(2+)</name>
        <dbReference type="ChEBI" id="CHEBI:18420"/>
    </cofactor>
    <cofactor evidence="5">
        <name>Mn(2+)</name>
        <dbReference type="ChEBI" id="CHEBI:29035"/>
    </cofactor>
    <text evidence="5">Divalent metal cations. Prefers magnesium or manganese.</text>
</comment>
<feature type="domain" description="Malic enzyme NAD-binding" evidence="6">
    <location>
        <begin position="255"/>
        <end position="522"/>
    </location>
</feature>
<accession>K7R1I6</accession>
<dbReference type="GO" id="GO:0005739">
    <property type="term" value="C:mitochondrion"/>
    <property type="evidence" value="ECO:0007669"/>
    <property type="project" value="TreeGrafter"/>
</dbReference>
<feature type="domain" description="Malic enzyme N-terminal" evidence="7">
    <location>
        <begin position="63"/>
        <end position="243"/>
    </location>
</feature>
<dbReference type="OrthoDB" id="5365701at2759"/>
<organism evidence="8">
    <name type="scientific">Spironucleus salmonicida</name>
    <dbReference type="NCBI Taxonomy" id="348837"/>
    <lineage>
        <taxon>Eukaryota</taxon>
        <taxon>Metamonada</taxon>
        <taxon>Diplomonadida</taxon>
        <taxon>Hexamitidae</taxon>
        <taxon>Hexamitinae</taxon>
        <taxon>Spironucleus</taxon>
    </lineage>
</organism>
<dbReference type="InterPro" id="IPR018247">
    <property type="entry name" value="EF_Hand_1_Ca_BS"/>
</dbReference>
<dbReference type="Pfam" id="PF03949">
    <property type="entry name" value="Malic_M"/>
    <property type="match status" value="1"/>
</dbReference>
<proteinExistence type="inferred from homology"/>
<comment type="similarity">
    <text evidence="1">Belongs to the malic enzymes family.</text>
</comment>
<name>K7R1I6_9EUKA</name>
<dbReference type="Gene3D" id="3.40.50.10380">
    <property type="entry name" value="Malic enzyme, N-terminal domain"/>
    <property type="match status" value="1"/>
</dbReference>
<dbReference type="SUPFAM" id="SSF51735">
    <property type="entry name" value="NAD(P)-binding Rossmann-fold domains"/>
    <property type="match status" value="1"/>
</dbReference>
<evidence type="ECO:0000256" key="2">
    <source>
        <dbReference type="ARBA" id="ARBA00023002"/>
    </source>
</evidence>
<gene>
    <name evidence="8" type="ORF">SS50377_19181</name>
    <name evidence="10" type="ORF">SS50377_26611</name>
</gene>
<evidence type="ECO:0000313" key="11">
    <source>
        <dbReference type="Proteomes" id="UP000018208"/>
    </source>
</evidence>
<dbReference type="VEuPathDB" id="GiardiaDB:SS50377_26611"/>
<evidence type="ECO:0000256" key="1">
    <source>
        <dbReference type="ARBA" id="ARBA00008785"/>
    </source>
</evidence>
<evidence type="ECO:0000313" key="8">
    <source>
        <dbReference type="EMBL" id="AFV80072.1"/>
    </source>
</evidence>
<dbReference type="InterPro" id="IPR012302">
    <property type="entry name" value="Malic_NAD-bd"/>
</dbReference>
<feature type="binding site" evidence="5">
    <location>
        <position position="254"/>
    </location>
    <ligand>
        <name>a divalent metal cation</name>
        <dbReference type="ChEBI" id="CHEBI:60240"/>
    </ligand>
</feature>
<evidence type="ECO:0000259" key="7">
    <source>
        <dbReference type="SMART" id="SM01274"/>
    </source>
</evidence>
<dbReference type="GO" id="GO:0004471">
    <property type="term" value="F:malate dehydrogenase (decarboxylating) (NAD+) activity"/>
    <property type="evidence" value="ECO:0007669"/>
    <property type="project" value="TreeGrafter"/>
</dbReference>
<dbReference type="Pfam" id="PF00390">
    <property type="entry name" value="malic"/>
    <property type="match status" value="1"/>
</dbReference>